<dbReference type="PROSITE" id="PS50934">
    <property type="entry name" value="SWIRM"/>
    <property type="match status" value="1"/>
</dbReference>
<dbReference type="InterPro" id="IPR009057">
    <property type="entry name" value="Homeodomain-like_sf"/>
</dbReference>
<dbReference type="SUPFAM" id="SSF102712">
    <property type="entry name" value="JAB1/MPN domain"/>
    <property type="match status" value="1"/>
</dbReference>
<keyword evidence="5" id="KW-0862">Zinc</keyword>
<dbReference type="CDD" id="cd08067">
    <property type="entry name" value="MPN_2A_DUB"/>
    <property type="match status" value="1"/>
</dbReference>
<evidence type="ECO:0000259" key="11">
    <source>
        <dbReference type="PROSITE" id="PS50934"/>
    </source>
</evidence>
<dbReference type="InterPro" id="IPR050242">
    <property type="entry name" value="JAMM_MPN+_peptidase_M67A"/>
</dbReference>
<evidence type="ECO:0000256" key="8">
    <source>
        <dbReference type="SAM" id="MobiDB-lite"/>
    </source>
</evidence>
<dbReference type="SMART" id="SM00717">
    <property type="entry name" value="SANT"/>
    <property type="match status" value="1"/>
</dbReference>
<evidence type="ECO:0000256" key="5">
    <source>
        <dbReference type="ARBA" id="ARBA00022833"/>
    </source>
</evidence>
<dbReference type="Pfam" id="PF04433">
    <property type="entry name" value="SWIRM"/>
    <property type="match status" value="1"/>
</dbReference>
<dbReference type="Pfam" id="PF00249">
    <property type="entry name" value="Myb_DNA-binding"/>
    <property type="match status" value="1"/>
</dbReference>
<dbReference type="InterPro" id="IPR001005">
    <property type="entry name" value="SANT/Myb"/>
</dbReference>
<feature type="compositionally biased region" description="Basic and acidic residues" evidence="8">
    <location>
        <begin position="664"/>
        <end position="680"/>
    </location>
</feature>
<dbReference type="Gene3D" id="1.10.10.60">
    <property type="entry name" value="Homeodomain-like"/>
    <property type="match status" value="1"/>
</dbReference>
<evidence type="ECO:0000256" key="7">
    <source>
        <dbReference type="ARBA" id="ARBA00023242"/>
    </source>
</evidence>
<feature type="domain" description="SANT" evidence="12">
    <location>
        <begin position="94"/>
        <end position="145"/>
    </location>
</feature>
<dbReference type="SUPFAM" id="SSF46689">
    <property type="entry name" value="Homeodomain-like"/>
    <property type="match status" value="2"/>
</dbReference>
<protein>
    <submittedName>
        <fullName evidence="15">Histone H2A deubiquitinase MYSM1-like</fullName>
    </submittedName>
</protein>
<keyword evidence="6" id="KW-0482">Metalloprotease</keyword>
<gene>
    <name evidence="15" type="primary">LOC106807497</name>
</gene>
<dbReference type="Pfam" id="PF14464">
    <property type="entry name" value="Prok-JAB"/>
    <property type="match status" value="1"/>
</dbReference>
<evidence type="ECO:0000259" key="12">
    <source>
        <dbReference type="PROSITE" id="PS51293"/>
    </source>
</evidence>
<evidence type="ECO:0000256" key="4">
    <source>
        <dbReference type="ARBA" id="ARBA00022801"/>
    </source>
</evidence>
<evidence type="ECO:0000313" key="14">
    <source>
        <dbReference type="Proteomes" id="UP000695022"/>
    </source>
</evidence>
<evidence type="ECO:0000259" key="13">
    <source>
        <dbReference type="PROSITE" id="PS51294"/>
    </source>
</evidence>
<feature type="compositionally biased region" description="Low complexity" evidence="8">
    <location>
        <begin position="79"/>
        <end position="88"/>
    </location>
</feature>
<dbReference type="Gene3D" id="3.40.140.10">
    <property type="entry name" value="Cytidine Deaminase, domain 2"/>
    <property type="match status" value="1"/>
</dbReference>
<dbReference type="PROSITE" id="PS51293">
    <property type="entry name" value="SANT"/>
    <property type="match status" value="1"/>
</dbReference>
<reference evidence="15" key="1">
    <citation type="submission" date="2025-08" db="UniProtKB">
        <authorList>
            <consortium name="RefSeq"/>
        </authorList>
    </citation>
    <scope>IDENTIFICATION</scope>
</reference>
<dbReference type="InterPro" id="IPR036388">
    <property type="entry name" value="WH-like_DNA-bd_sf"/>
</dbReference>
<feature type="domain" description="HTH myb-type" evidence="13">
    <location>
        <begin position="96"/>
        <end position="145"/>
    </location>
</feature>
<feature type="domain" description="MPN" evidence="10">
    <location>
        <begin position="949"/>
        <end position="1084"/>
    </location>
</feature>
<dbReference type="Gene3D" id="1.10.10.10">
    <property type="entry name" value="Winged helix-like DNA-binding domain superfamily/Winged helix DNA-binding domain"/>
    <property type="match status" value="1"/>
</dbReference>
<dbReference type="PROSITE" id="PS50249">
    <property type="entry name" value="MPN"/>
    <property type="match status" value="1"/>
</dbReference>
<feature type="region of interest" description="Disordered" evidence="8">
    <location>
        <begin position="501"/>
        <end position="520"/>
    </location>
</feature>
<dbReference type="InterPro" id="IPR007526">
    <property type="entry name" value="SWIRM"/>
</dbReference>
<dbReference type="PROSITE" id="PS51294">
    <property type="entry name" value="HTH_MYB"/>
    <property type="match status" value="1"/>
</dbReference>
<evidence type="ECO:0000259" key="9">
    <source>
        <dbReference type="PROSITE" id="PS50090"/>
    </source>
</evidence>
<evidence type="ECO:0000256" key="6">
    <source>
        <dbReference type="ARBA" id="ARBA00023049"/>
    </source>
</evidence>
<feature type="domain" description="Myb-like" evidence="9">
    <location>
        <begin position="96"/>
        <end position="141"/>
    </location>
</feature>
<evidence type="ECO:0000256" key="2">
    <source>
        <dbReference type="ARBA" id="ARBA00022670"/>
    </source>
</evidence>
<evidence type="ECO:0000313" key="15">
    <source>
        <dbReference type="RefSeq" id="XP_014665320.1"/>
    </source>
</evidence>
<keyword evidence="14" id="KW-1185">Reference proteome</keyword>
<proteinExistence type="predicted"/>
<feature type="region of interest" description="Disordered" evidence="8">
    <location>
        <begin position="641"/>
        <end position="714"/>
    </location>
</feature>
<feature type="region of interest" description="Disordered" evidence="8">
    <location>
        <begin position="74"/>
        <end position="96"/>
    </location>
</feature>
<keyword evidence="3" id="KW-0479">Metal-binding</keyword>
<organism evidence="14 15">
    <name type="scientific">Priapulus caudatus</name>
    <name type="common">Priapulid worm</name>
    <dbReference type="NCBI Taxonomy" id="37621"/>
    <lineage>
        <taxon>Eukaryota</taxon>
        <taxon>Metazoa</taxon>
        <taxon>Ecdysozoa</taxon>
        <taxon>Scalidophora</taxon>
        <taxon>Priapulida</taxon>
        <taxon>Priapulimorpha</taxon>
        <taxon>Priapulimorphida</taxon>
        <taxon>Priapulidae</taxon>
        <taxon>Priapulus</taxon>
    </lineage>
</organism>
<keyword evidence="2" id="KW-0645">Protease</keyword>
<dbReference type="Proteomes" id="UP000695022">
    <property type="component" value="Unplaced"/>
</dbReference>
<feature type="compositionally biased region" description="Basic and acidic residues" evidence="8">
    <location>
        <begin position="687"/>
        <end position="706"/>
    </location>
</feature>
<evidence type="ECO:0000256" key="3">
    <source>
        <dbReference type="ARBA" id="ARBA00022723"/>
    </source>
</evidence>
<name>A0ABM1DZE9_PRICU</name>
<evidence type="ECO:0000256" key="1">
    <source>
        <dbReference type="ARBA" id="ARBA00004123"/>
    </source>
</evidence>
<comment type="subcellular location">
    <subcellularLocation>
        <location evidence="1">Nucleus</location>
    </subcellularLocation>
</comment>
<dbReference type="PROSITE" id="PS50090">
    <property type="entry name" value="MYB_LIKE"/>
    <property type="match status" value="1"/>
</dbReference>
<feature type="domain" description="SWIRM" evidence="11">
    <location>
        <begin position="751"/>
        <end position="849"/>
    </location>
</feature>
<dbReference type="InterPro" id="IPR037518">
    <property type="entry name" value="MPN"/>
</dbReference>
<dbReference type="PANTHER" id="PTHR10410">
    <property type="entry name" value="EUKARYOTIC TRANSLATION INITIATION FACTOR 3 -RELATED"/>
    <property type="match status" value="1"/>
</dbReference>
<dbReference type="CDD" id="cd00167">
    <property type="entry name" value="SANT"/>
    <property type="match status" value="1"/>
</dbReference>
<evidence type="ECO:0000259" key="10">
    <source>
        <dbReference type="PROSITE" id="PS50249"/>
    </source>
</evidence>
<dbReference type="InterPro" id="IPR017930">
    <property type="entry name" value="Myb_dom"/>
</dbReference>
<sequence>MAGEEDEVDIVGDFQLEIGTFSGAAGDILSEVPLETAKLLPEFSQHPWALETSDSENLVVEAGIEEKEKRTFSVRGKYKSSGNKGSSSLTHGSTLRGSWTAQEKHLFLKGMENFGRSWSKISQMMGSRTTLQVKNYANQHFKGKERKGDVSSSKPVTAVAAPSVTVAPGEVLIMTRVEDSDGEVDIESEPAHGDDIAVDPGGAGNASALHVREAAASSPRVGVSRYASVDPNLVSSFRRHRPVVAATACCATTFVGGVATTTTTSLDDADLGNICRLEVGERETYSEDVGEQETYSEDVGERETYGKEVARCATFAVVSGEGEGEEVGERGTFTERVGECETFPEQVEVRETFAEAVEVEETFAEQVEVGDTFVEEVGDTFVEEVEVRDTYEEDDRDVSACILDELIAQATGDESESSEHDAATATRRQTYLPVIPALWPTERRSVNAHACERDGVVVAGAPHNAREICDGGSDRSTHTDAILTTAADNAHDCSVRASTVNSGAELSSSNQSASSGRNSATELGFSASQLSAEALADLLTTEIEDAGVSTSRRRDEVGTATAGDRARVNVISQRRASLLDVIIMSASSRGSCAPAATPHDGERVGCHDELDLRLSSCEQHRDDGGPRRTSDPGALAAAAAARATGEVSFEEDSPGSTTNVISETRPHRGDASSDCGDNRLRPAGAPLRRELSSAESVPDRLPREFDDAPYGDPESREMILLDDDAAADAEMDTSAESATSEPECTDAHIVLAPPTEELFLDRDRIVESERDACFEFFQGKGSKTPDRYMKIRNFILDQWDKSKPKYLNKTSLRTGLKSCGDVNSVGRIHEYLEAIGAINFGCPQVKRNRASGSGNLKRKGKPSEEEMKALVAARKDTMRPRRRRAPGVYGGWLGQNGVEGVTIQHNDDDSDEYEVLPVRAKRNRSSKYDPFKLVPLEDFSAINPAPFMVQVDTAAMLVIDIHAHISGNEVIGLLGGIYSPEEKALQVALSEPCNSLSTGMQCEMDPVSQTLACERISQQGYKVVGWYHSHPTFAPSPSLRDIETQWKFQEWFAQGGSPFIGMIASPYNPVNKSPLTEFTCLVVSDTLHDGYRLPFRFDFHKVTSELSVDDIASQAIGIVQRYEDCGSRIRMLNYCPGLNMTYLEKMLRSLQKTLQVVEEEEFSEHTLQAVREVFLQRYKHMI</sequence>
<accession>A0ABM1DZE9</accession>
<dbReference type="InterPro" id="IPR017884">
    <property type="entry name" value="SANT_dom"/>
</dbReference>
<keyword evidence="7" id="KW-0539">Nucleus</keyword>
<dbReference type="InterPro" id="IPR028090">
    <property type="entry name" value="JAB_dom_prok"/>
</dbReference>
<dbReference type="GeneID" id="106807497"/>
<dbReference type="RefSeq" id="XP_014665320.1">
    <property type="nucleotide sequence ID" value="XM_014809834.1"/>
</dbReference>
<keyword evidence="4" id="KW-0378">Hydrolase</keyword>